<name>A0A066WX82_COLSU</name>
<comment type="caution">
    <text evidence="1">The sequence shown here is derived from an EMBL/GenBank/DDBJ whole genome shotgun (WGS) entry which is preliminary data.</text>
</comment>
<dbReference type="EMBL" id="JMSE01001556">
    <property type="protein sequence ID" value="KDN60029.1"/>
    <property type="molecule type" value="Genomic_DNA"/>
</dbReference>
<dbReference type="AlphaFoldDB" id="A0A066WX82"/>
<evidence type="ECO:0000313" key="1">
    <source>
        <dbReference type="EMBL" id="KDN60029.1"/>
    </source>
</evidence>
<dbReference type="OrthoDB" id="4817520at2759"/>
<dbReference type="HOGENOM" id="CLU_663942_0_0_1"/>
<protein>
    <submittedName>
        <fullName evidence="1">Uncharacterized protein</fullName>
    </submittedName>
</protein>
<keyword evidence="2" id="KW-1185">Reference proteome</keyword>
<gene>
    <name evidence="1" type="ORF">CSUB01_09637</name>
</gene>
<sequence length="414" mass="45598">MCSVTQSSRSIKQPKLAKRGDFIGPLICPVGSSDSADIPSCLLCGETADDATAAAGTRKRYGTILERADSCQLSDPSADNPSCNFACYIGAKRGLSFGTGLLSAEVQPTRDATALRCDAGVLQARSVSTKRLTDFVIGNDKYSLIFGKYSPCADARTDRNILKNLIFQSKRATYPGTPLETDHVDEEQTLGGFYAWLARGTGTSVGTYSLALEKWVVEWNLGPVFEIMVFSFGRSDGVAGGPFTKACGESHLVLLQTEFNFAKGTKWFKGNSPDLQRDSNPTADRQLLRNNFGPFQYLQWAPAAGQGQVGPFPVVEPEWNKWMRVSNWIDLVCWSFDNQFANDWNTWPGAPTNRVGNSSLHALYARYIEDELFEIEGNVAAFATRAKSWYWDYYSSLKADSSRDWFKSNGGDPA</sequence>
<dbReference type="Proteomes" id="UP000027238">
    <property type="component" value="Unassembled WGS sequence"/>
</dbReference>
<proteinExistence type="predicted"/>
<accession>A0A066WX82</accession>
<organism evidence="1 2">
    <name type="scientific">Colletotrichum sublineola</name>
    <name type="common">Sorghum anthracnose fungus</name>
    <dbReference type="NCBI Taxonomy" id="1173701"/>
    <lineage>
        <taxon>Eukaryota</taxon>
        <taxon>Fungi</taxon>
        <taxon>Dikarya</taxon>
        <taxon>Ascomycota</taxon>
        <taxon>Pezizomycotina</taxon>
        <taxon>Sordariomycetes</taxon>
        <taxon>Hypocreomycetidae</taxon>
        <taxon>Glomerellales</taxon>
        <taxon>Glomerellaceae</taxon>
        <taxon>Colletotrichum</taxon>
        <taxon>Colletotrichum graminicola species complex</taxon>
    </lineage>
</organism>
<evidence type="ECO:0000313" key="2">
    <source>
        <dbReference type="Proteomes" id="UP000027238"/>
    </source>
</evidence>
<dbReference type="eggNOG" id="KOG1216">
    <property type="taxonomic scope" value="Eukaryota"/>
</dbReference>
<reference evidence="2" key="1">
    <citation type="journal article" date="2014" name="Genome Announc.">
        <title>Draft genome sequence of Colletotrichum sublineola, a destructive pathogen of cultivated sorghum.</title>
        <authorList>
            <person name="Baroncelli R."/>
            <person name="Sanz-Martin J.M."/>
            <person name="Rech G.E."/>
            <person name="Sukno S.A."/>
            <person name="Thon M.R."/>
        </authorList>
    </citation>
    <scope>NUCLEOTIDE SEQUENCE [LARGE SCALE GENOMIC DNA]</scope>
    <source>
        <strain evidence="2">TX430BB</strain>
    </source>
</reference>